<keyword evidence="2" id="KW-0472">Membrane</keyword>
<feature type="transmembrane region" description="Helical" evidence="2">
    <location>
        <begin position="87"/>
        <end position="112"/>
    </location>
</feature>
<evidence type="ECO:0000259" key="3">
    <source>
        <dbReference type="Pfam" id="PF20151"/>
    </source>
</evidence>
<organism evidence="4 5">
    <name type="scientific">Exidia glandulosa HHB12029</name>
    <dbReference type="NCBI Taxonomy" id="1314781"/>
    <lineage>
        <taxon>Eukaryota</taxon>
        <taxon>Fungi</taxon>
        <taxon>Dikarya</taxon>
        <taxon>Basidiomycota</taxon>
        <taxon>Agaricomycotina</taxon>
        <taxon>Agaricomycetes</taxon>
        <taxon>Auriculariales</taxon>
        <taxon>Exidiaceae</taxon>
        <taxon>Exidia</taxon>
    </lineage>
</organism>
<feature type="region of interest" description="Disordered" evidence="1">
    <location>
        <begin position="269"/>
        <end position="294"/>
    </location>
</feature>
<evidence type="ECO:0000256" key="1">
    <source>
        <dbReference type="SAM" id="MobiDB-lite"/>
    </source>
</evidence>
<feature type="transmembrane region" description="Helical" evidence="2">
    <location>
        <begin position="56"/>
        <end position="75"/>
    </location>
</feature>
<dbReference type="AlphaFoldDB" id="A0A165MPU3"/>
<evidence type="ECO:0000256" key="2">
    <source>
        <dbReference type="SAM" id="Phobius"/>
    </source>
</evidence>
<dbReference type="OrthoDB" id="3349377at2759"/>
<dbReference type="Pfam" id="PF20151">
    <property type="entry name" value="DUF6533"/>
    <property type="match status" value="1"/>
</dbReference>
<feature type="transmembrane region" description="Helical" evidence="2">
    <location>
        <begin position="12"/>
        <end position="35"/>
    </location>
</feature>
<keyword evidence="2" id="KW-1133">Transmembrane helix</keyword>
<feature type="transmembrane region" description="Helical" evidence="2">
    <location>
        <begin position="169"/>
        <end position="189"/>
    </location>
</feature>
<dbReference type="InParanoid" id="A0A165MPU3"/>
<dbReference type="EMBL" id="KV425908">
    <property type="protein sequence ID" value="KZV99583.1"/>
    <property type="molecule type" value="Genomic_DNA"/>
</dbReference>
<feature type="transmembrane region" description="Helical" evidence="2">
    <location>
        <begin position="219"/>
        <end position="239"/>
    </location>
</feature>
<reference evidence="4 5" key="1">
    <citation type="journal article" date="2016" name="Mol. Biol. Evol.">
        <title>Comparative Genomics of Early-Diverging Mushroom-Forming Fungi Provides Insights into the Origins of Lignocellulose Decay Capabilities.</title>
        <authorList>
            <person name="Nagy L.G."/>
            <person name="Riley R."/>
            <person name="Tritt A."/>
            <person name="Adam C."/>
            <person name="Daum C."/>
            <person name="Floudas D."/>
            <person name="Sun H."/>
            <person name="Yadav J.S."/>
            <person name="Pangilinan J."/>
            <person name="Larsson K.H."/>
            <person name="Matsuura K."/>
            <person name="Barry K."/>
            <person name="Labutti K."/>
            <person name="Kuo R."/>
            <person name="Ohm R.A."/>
            <person name="Bhattacharya S.S."/>
            <person name="Shirouzu T."/>
            <person name="Yoshinaga Y."/>
            <person name="Martin F.M."/>
            <person name="Grigoriev I.V."/>
            <person name="Hibbett D.S."/>
        </authorList>
    </citation>
    <scope>NUCLEOTIDE SEQUENCE [LARGE SCALE GENOMIC DNA]</scope>
    <source>
        <strain evidence="4 5">HHB12029</strain>
    </source>
</reference>
<sequence length="294" mass="33112">MDAEIATVTTTLHFFFASSKLYTACLALLLWDYLLTLDKEISLFWSKRQWTFLRCVFLWNRYATPMLHAFIVYGILQRGASDNTGAILLKIAFPVLGATQLAVTQMIIVYRLSAMYRDERGTMLLVLVFSVAATVTSISILSISVTRIGVTGHPFPGMDACFDVSSDNLLWFTPLPVIPWEILACFLAVRKAQHHREMTRMAGQTSGSRILGILSRDSVIYFAAILAIDISMAVIWRTGPIQLRRVFASLFYTASSMLGNHLLFNPRKTDERMRQGSKSNSAYSRSLPRFTAQK</sequence>
<keyword evidence="5" id="KW-1185">Reference proteome</keyword>
<name>A0A165MPU3_EXIGL</name>
<dbReference type="Proteomes" id="UP000077266">
    <property type="component" value="Unassembled WGS sequence"/>
</dbReference>
<evidence type="ECO:0000313" key="4">
    <source>
        <dbReference type="EMBL" id="KZV99583.1"/>
    </source>
</evidence>
<feature type="transmembrane region" description="Helical" evidence="2">
    <location>
        <begin position="245"/>
        <end position="264"/>
    </location>
</feature>
<dbReference type="InterPro" id="IPR045340">
    <property type="entry name" value="DUF6533"/>
</dbReference>
<gene>
    <name evidence="4" type="ORF">EXIGLDRAFT_831332</name>
</gene>
<feature type="domain" description="DUF6533" evidence="3">
    <location>
        <begin position="22"/>
        <end position="66"/>
    </location>
</feature>
<proteinExistence type="predicted"/>
<protein>
    <recommendedName>
        <fullName evidence="3">DUF6533 domain-containing protein</fullName>
    </recommendedName>
</protein>
<accession>A0A165MPU3</accession>
<feature type="transmembrane region" description="Helical" evidence="2">
    <location>
        <begin position="124"/>
        <end position="149"/>
    </location>
</feature>
<keyword evidence="2" id="KW-0812">Transmembrane</keyword>
<evidence type="ECO:0000313" key="5">
    <source>
        <dbReference type="Proteomes" id="UP000077266"/>
    </source>
</evidence>